<dbReference type="NCBIfam" id="NF002199">
    <property type="entry name" value="PRK01060.1-4"/>
    <property type="match status" value="1"/>
</dbReference>
<comment type="function">
    <text evidence="9">Endonuclease IV plays a role in DNA repair. It cleaves phosphodiester bonds at apurinic or apyrimidinic (AP) sites, generating a 3'-hydroxyl group and a 5'-terminal sugar phosphate.</text>
</comment>
<proteinExistence type="inferred from homology"/>
<evidence type="ECO:0000256" key="8">
    <source>
        <dbReference type="ARBA" id="ARBA00023204"/>
    </source>
</evidence>
<feature type="binding site" evidence="9">
    <location>
        <position position="109"/>
    </location>
    <ligand>
        <name>Zn(2+)</name>
        <dbReference type="ChEBI" id="CHEBI:29105"/>
        <label>1</label>
    </ligand>
</feature>
<evidence type="ECO:0000313" key="11">
    <source>
        <dbReference type="EMBL" id="HHM01417.1"/>
    </source>
</evidence>
<sequence length="280" mass="31509">MKYVGAHVSAAGGVENAPVNARNIGAEAFALFVKNQRQWSAGPLTEKNIEHFKNNCAALGYSADHILPHNSYLVNLGHPVEEKREKSIESFKDEVRRCMQLGITQINFHPGSHLKEISESECLDLIAASLNRILEATQGVTLLVENTAGQGSNVGYRFEHLAHIIDRVEDKTRIGVCLDTCHAFASGYDLSDEHGYKDTFDQFERIVGAKWLKALHLNDSKKEKGSRVDRHENLGKGHLGWKTFEMIMNDRRFDNIPLILETPDSALWATEIKELYDLIR</sequence>
<dbReference type="InterPro" id="IPR013022">
    <property type="entry name" value="Xyl_isomerase-like_TIM-brl"/>
</dbReference>
<comment type="catalytic activity">
    <reaction evidence="9">
        <text>Endonucleolytic cleavage to 5'-phosphooligonucleotide end-products.</text>
        <dbReference type="EC" id="3.1.21.2"/>
    </reaction>
</comment>
<dbReference type="GO" id="GO:0003906">
    <property type="term" value="F:DNA-(apurinic or apyrimidinic site) endonuclease activity"/>
    <property type="evidence" value="ECO:0007669"/>
    <property type="project" value="TreeGrafter"/>
</dbReference>
<evidence type="ECO:0000256" key="9">
    <source>
        <dbReference type="HAMAP-Rule" id="MF_00152"/>
    </source>
</evidence>
<dbReference type="PANTHER" id="PTHR21445">
    <property type="entry name" value="ENDONUCLEASE IV ENDODEOXYRIBONUCLEASE IV"/>
    <property type="match status" value="1"/>
</dbReference>
<dbReference type="EC" id="3.1.21.2" evidence="9"/>
<dbReference type="GO" id="GO:0008081">
    <property type="term" value="F:phosphoric diester hydrolase activity"/>
    <property type="evidence" value="ECO:0007669"/>
    <property type="project" value="TreeGrafter"/>
</dbReference>
<feature type="binding site" evidence="9">
    <location>
        <position position="229"/>
    </location>
    <ligand>
        <name>Zn(2+)</name>
        <dbReference type="ChEBI" id="CHEBI:29105"/>
        <label>3</label>
    </ligand>
</feature>
<name>A0A7V5VDY3_CALAY</name>
<dbReference type="Pfam" id="PF01261">
    <property type="entry name" value="AP_endonuc_2"/>
    <property type="match status" value="1"/>
</dbReference>
<dbReference type="SUPFAM" id="SSF51658">
    <property type="entry name" value="Xylose isomerase-like"/>
    <property type="match status" value="1"/>
</dbReference>
<keyword evidence="5 9" id="KW-0227">DNA damage</keyword>
<feature type="binding site" evidence="9">
    <location>
        <position position="179"/>
    </location>
    <ligand>
        <name>Zn(2+)</name>
        <dbReference type="ChEBI" id="CHEBI:29105"/>
        <label>2</label>
    </ligand>
</feature>
<comment type="cofactor">
    <cofactor evidence="9">
        <name>Zn(2+)</name>
        <dbReference type="ChEBI" id="CHEBI:29105"/>
    </cofactor>
    <text evidence="9">Binds 3 Zn(2+) ions.</text>
</comment>
<dbReference type="PROSITE" id="PS00730">
    <property type="entry name" value="AP_NUCLEASE_F2_2"/>
    <property type="match status" value="1"/>
</dbReference>
<comment type="similarity">
    <text evidence="1 9">Belongs to the AP endonuclease 2 family.</text>
</comment>
<feature type="binding site" evidence="9">
    <location>
        <position position="216"/>
    </location>
    <ligand>
        <name>Zn(2+)</name>
        <dbReference type="ChEBI" id="CHEBI:29105"/>
        <label>2</label>
    </ligand>
</feature>
<dbReference type="GO" id="GO:0008833">
    <property type="term" value="F:deoxyribonuclease IV (phage-T4-induced) activity"/>
    <property type="evidence" value="ECO:0007669"/>
    <property type="project" value="UniProtKB-UniRule"/>
</dbReference>
<dbReference type="InterPro" id="IPR001719">
    <property type="entry name" value="AP_endonuc_2"/>
</dbReference>
<protein>
    <recommendedName>
        <fullName evidence="9">Probable endonuclease 4</fullName>
        <ecNumber evidence="9">3.1.21.2</ecNumber>
    </recommendedName>
    <alternativeName>
        <fullName evidence="9">Endodeoxyribonuclease IV</fullName>
    </alternativeName>
    <alternativeName>
        <fullName evidence="9">Endonuclease IV</fullName>
    </alternativeName>
</protein>
<evidence type="ECO:0000256" key="2">
    <source>
        <dbReference type="ARBA" id="ARBA00022722"/>
    </source>
</evidence>
<keyword evidence="3 9" id="KW-0479">Metal-binding</keyword>
<reference evidence="11" key="1">
    <citation type="journal article" date="2020" name="mSystems">
        <title>Genome- and Community-Level Interaction Insights into Carbon Utilization and Element Cycling Functions of Hydrothermarchaeota in Hydrothermal Sediment.</title>
        <authorList>
            <person name="Zhou Z."/>
            <person name="Liu Y."/>
            <person name="Xu W."/>
            <person name="Pan J."/>
            <person name="Luo Z.H."/>
            <person name="Li M."/>
        </authorList>
    </citation>
    <scope>NUCLEOTIDE SEQUENCE [LARGE SCALE GENOMIC DNA]</scope>
    <source>
        <strain evidence="11">HyVt-460</strain>
    </source>
</reference>
<gene>
    <name evidence="9" type="primary">nfo</name>
    <name evidence="11" type="ORF">ENJ15_00270</name>
</gene>
<accession>A0A7V5VDY3</accession>
<keyword evidence="2 9" id="KW-0540">Nuclease</keyword>
<dbReference type="PROSITE" id="PS00731">
    <property type="entry name" value="AP_NUCLEASE_F2_3"/>
    <property type="match status" value="1"/>
</dbReference>
<evidence type="ECO:0000256" key="1">
    <source>
        <dbReference type="ARBA" id="ARBA00005340"/>
    </source>
</evidence>
<keyword evidence="7 9" id="KW-0862">Zinc</keyword>
<dbReference type="AlphaFoldDB" id="A0A7V5VDY3"/>
<feature type="binding site" evidence="9">
    <location>
        <position position="69"/>
    </location>
    <ligand>
        <name>Zn(2+)</name>
        <dbReference type="ChEBI" id="CHEBI:29105"/>
        <label>1</label>
    </ligand>
</feature>
<feature type="binding site" evidence="9">
    <location>
        <position position="145"/>
    </location>
    <ligand>
        <name>Zn(2+)</name>
        <dbReference type="ChEBI" id="CHEBI:29105"/>
        <label>1</label>
    </ligand>
</feature>
<feature type="binding site" evidence="9">
    <location>
        <position position="145"/>
    </location>
    <ligand>
        <name>Zn(2+)</name>
        <dbReference type="ChEBI" id="CHEBI:29105"/>
        <label>2</label>
    </ligand>
</feature>
<keyword evidence="4 9" id="KW-0255">Endonuclease</keyword>
<keyword evidence="8 9" id="KW-0234">DNA repair</keyword>
<dbReference type="InterPro" id="IPR036237">
    <property type="entry name" value="Xyl_isomerase-like_sf"/>
</dbReference>
<dbReference type="GO" id="GO:0008270">
    <property type="term" value="F:zinc ion binding"/>
    <property type="evidence" value="ECO:0007669"/>
    <property type="project" value="UniProtKB-UniRule"/>
</dbReference>
<comment type="caution">
    <text evidence="11">The sequence shown here is derived from an EMBL/GenBank/DDBJ whole genome shotgun (WGS) entry which is preliminary data.</text>
</comment>
<organism evidence="11">
    <name type="scientific">Caldithrix abyssi</name>
    <dbReference type="NCBI Taxonomy" id="187145"/>
    <lineage>
        <taxon>Bacteria</taxon>
        <taxon>Pseudomonadati</taxon>
        <taxon>Calditrichota</taxon>
        <taxon>Calditrichia</taxon>
        <taxon>Calditrichales</taxon>
        <taxon>Calditrichaceae</taxon>
        <taxon>Caldithrix</taxon>
    </lineage>
</organism>
<dbReference type="Proteomes" id="UP000885771">
    <property type="component" value="Unassembled WGS sequence"/>
</dbReference>
<feature type="domain" description="Xylose isomerase-like TIM barrel" evidence="10">
    <location>
        <begin position="21"/>
        <end position="273"/>
    </location>
</feature>
<evidence type="ECO:0000256" key="7">
    <source>
        <dbReference type="ARBA" id="ARBA00022833"/>
    </source>
</evidence>
<dbReference type="CDD" id="cd00019">
    <property type="entry name" value="AP2Ec"/>
    <property type="match status" value="1"/>
</dbReference>
<dbReference type="InterPro" id="IPR018246">
    <property type="entry name" value="AP_endonuc_F2_Zn_BS"/>
</dbReference>
<evidence type="ECO:0000256" key="5">
    <source>
        <dbReference type="ARBA" id="ARBA00022763"/>
    </source>
</evidence>
<dbReference type="GO" id="GO:0003677">
    <property type="term" value="F:DNA binding"/>
    <property type="evidence" value="ECO:0007669"/>
    <property type="project" value="InterPro"/>
</dbReference>
<evidence type="ECO:0000259" key="10">
    <source>
        <dbReference type="Pfam" id="PF01261"/>
    </source>
</evidence>
<dbReference type="SMART" id="SM00518">
    <property type="entry name" value="AP2Ec"/>
    <property type="match status" value="1"/>
</dbReference>
<feature type="binding site" evidence="9">
    <location>
        <position position="182"/>
    </location>
    <ligand>
        <name>Zn(2+)</name>
        <dbReference type="ChEBI" id="CHEBI:29105"/>
        <label>3</label>
    </ligand>
</feature>
<feature type="binding site" evidence="9">
    <location>
        <position position="231"/>
    </location>
    <ligand>
        <name>Zn(2+)</name>
        <dbReference type="ChEBI" id="CHEBI:29105"/>
        <label>3</label>
    </ligand>
</feature>
<dbReference type="PROSITE" id="PS51432">
    <property type="entry name" value="AP_NUCLEASE_F2_4"/>
    <property type="match status" value="1"/>
</dbReference>
<dbReference type="FunFam" id="3.20.20.150:FF:000001">
    <property type="entry name" value="Probable endonuclease 4"/>
    <property type="match status" value="1"/>
</dbReference>
<dbReference type="EMBL" id="DRLI01000012">
    <property type="protein sequence ID" value="HHM01417.1"/>
    <property type="molecule type" value="Genomic_DNA"/>
</dbReference>
<evidence type="ECO:0000256" key="3">
    <source>
        <dbReference type="ARBA" id="ARBA00022723"/>
    </source>
</evidence>
<dbReference type="PANTHER" id="PTHR21445:SF0">
    <property type="entry name" value="APURINIC-APYRIMIDINIC ENDONUCLEASE"/>
    <property type="match status" value="1"/>
</dbReference>
<dbReference type="NCBIfam" id="TIGR00587">
    <property type="entry name" value="nfo"/>
    <property type="match status" value="1"/>
</dbReference>
<dbReference type="HAMAP" id="MF_00152">
    <property type="entry name" value="Nfo"/>
    <property type="match status" value="1"/>
</dbReference>
<dbReference type="GO" id="GO:0006284">
    <property type="term" value="P:base-excision repair"/>
    <property type="evidence" value="ECO:0007669"/>
    <property type="project" value="TreeGrafter"/>
</dbReference>
<evidence type="ECO:0000256" key="4">
    <source>
        <dbReference type="ARBA" id="ARBA00022759"/>
    </source>
</evidence>
<feature type="binding site" evidence="9">
    <location>
        <position position="261"/>
    </location>
    <ligand>
        <name>Zn(2+)</name>
        <dbReference type="ChEBI" id="CHEBI:29105"/>
        <label>2</label>
    </ligand>
</feature>
<keyword evidence="6 9" id="KW-0378">Hydrolase</keyword>
<evidence type="ECO:0000256" key="6">
    <source>
        <dbReference type="ARBA" id="ARBA00022801"/>
    </source>
</evidence>
<dbReference type="Gene3D" id="3.20.20.150">
    <property type="entry name" value="Divalent-metal-dependent TIM barrel enzymes"/>
    <property type="match status" value="1"/>
</dbReference>